<sequence>MDHAIMNLFIFVLNHIQESVPDSLLMEAKASVILAGTLLAIYFMTRHFHAAALSVPLEDADPHAVERHRQISLREIEISRREDGLAFDELIFTHQKMARFFQRRAAQQMRETAELEKQRDMILRN</sequence>
<name>A0A9P5P4Z0_9AGAR</name>
<protein>
    <submittedName>
        <fullName evidence="1">Uncharacterized protein</fullName>
    </submittedName>
</protein>
<dbReference type="AlphaFoldDB" id="A0A9P5P4Z0"/>
<reference evidence="1" key="1">
    <citation type="submission" date="2020-11" db="EMBL/GenBank/DDBJ databases">
        <authorList>
            <consortium name="DOE Joint Genome Institute"/>
            <person name="Ahrendt S."/>
            <person name="Riley R."/>
            <person name="Andreopoulos W."/>
            <person name="Labutti K."/>
            <person name="Pangilinan J."/>
            <person name="Ruiz-Duenas F.J."/>
            <person name="Barrasa J.M."/>
            <person name="Sanchez-Garcia M."/>
            <person name="Camarero S."/>
            <person name="Miyauchi S."/>
            <person name="Serrano A."/>
            <person name="Linde D."/>
            <person name="Babiker R."/>
            <person name="Drula E."/>
            <person name="Ayuso-Fernandez I."/>
            <person name="Pacheco R."/>
            <person name="Padilla G."/>
            <person name="Ferreira P."/>
            <person name="Barriuso J."/>
            <person name="Kellner H."/>
            <person name="Castanera R."/>
            <person name="Alfaro M."/>
            <person name="Ramirez L."/>
            <person name="Pisabarro A.G."/>
            <person name="Kuo A."/>
            <person name="Tritt A."/>
            <person name="Lipzen A."/>
            <person name="He G."/>
            <person name="Yan M."/>
            <person name="Ng V."/>
            <person name="Cullen D."/>
            <person name="Martin F."/>
            <person name="Rosso M.-N."/>
            <person name="Henrissat B."/>
            <person name="Hibbett D."/>
            <person name="Martinez A.T."/>
            <person name="Grigoriev I.V."/>
        </authorList>
    </citation>
    <scope>NUCLEOTIDE SEQUENCE</scope>
    <source>
        <strain evidence="1">AH 40177</strain>
    </source>
</reference>
<dbReference type="EMBL" id="JADNRY010000631">
    <property type="protein sequence ID" value="KAF9033317.1"/>
    <property type="molecule type" value="Genomic_DNA"/>
</dbReference>
<organism evidence="1 2">
    <name type="scientific">Rhodocollybia butyracea</name>
    <dbReference type="NCBI Taxonomy" id="206335"/>
    <lineage>
        <taxon>Eukaryota</taxon>
        <taxon>Fungi</taxon>
        <taxon>Dikarya</taxon>
        <taxon>Basidiomycota</taxon>
        <taxon>Agaricomycotina</taxon>
        <taxon>Agaricomycetes</taxon>
        <taxon>Agaricomycetidae</taxon>
        <taxon>Agaricales</taxon>
        <taxon>Marasmiineae</taxon>
        <taxon>Omphalotaceae</taxon>
        <taxon>Rhodocollybia</taxon>
    </lineage>
</organism>
<evidence type="ECO:0000313" key="2">
    <source>
        <dbReference type="Proteomes" id="UP000772434"/>
    </source>
</evidence>
<dbReference type="Proteomes" id="UP000772434">
    <property type="component" value="Unassembled WGS sequence"/>
</dbReference>
<keyword evidence="2" id="KW-1185">Reference proteome</keyword>
<proteinExistence type="predicted"/>
<comment type="caution">
    <text evidence="1">The sequence shown here is derived from an EMBL/GenBank/DDBJ whole genome shotgun (WGS) entry which is preliminary data.</text>
</comment>
<accession>A0A9P5P4Z0</accession>
<gene>
    <name evidence="1" type="ORF">BDP27DRAFT_1374997</name>
</gene>
<evidence type="ECO:0000313" key="1">
    <source>
        <dbReference type="EMBL" id="KAF9033317.1"/>
    </source>
</evidence>